<name>A0ABT4KKG3_9HYPH</name>
<dbReference type="InterPro" id="IPR019268">
    <property type="entry name" value="DUF2278"/>
</dbReference>
<keyword evidence="2" id="KW-1185">Reference proteome</keyword>
<evidence type="ECO:0000313" key="2">
    <source>
        <dbReference type="Proteomes" id="UP001079430"/>
    </source>
</evidence>
<proteinExistence type="predicted"/>
<gene>
    <name evidence="1" type="ORF">O3W52_20705</name>
</gene>
<reference evidence="1" key="1">
    <citation type="submission" date="2022-10" db="EMBL/GenBank/DDBJ databases">
        <title>Whole genome sequencing of three plant growth promoting bacteria isolated from Vachellia tortilis subsp. raddiana in Morocco.</title>
        <authorList>
            <person name="Hnini M."/>
            <person name="Zouagui R."/>
            <person name="Zouagui H."/>
            <person name="Chemao Elfihri M.-W."/>
            <person name="Ibrahimi A."/>
            <person name="Sbabou L."/>
            <person name="Aurag J."/>
        </authorList>
    </citation>
    <scope>NUCLEOTIDE SEQUENCE</scope>
    <source>
        <strain evidence="1">LMR678</strain>
    </source>
</reference>
<dbReference type="Proteomes" id="UP001079430">
    <property type="component" value="Unassembled WGS sequence"/>
</dbReference>
<accession>A0ABT4KKG3</accession>
<protein>
    <submittedName>
        <fullName evidence="1">DUF2278 family protein</fullName>
    </submittedName>
</protein>
<comment type="caution">
    <text evidence="1">The sequence shown here is derived from an EMBL/GenBank/DDBJ whole genome shotgun (WGS) entry which is preliminary data.</text>
</comment>
<evidence type="ECO:0000313" key="1">
    <source>
        <dbReference type="EMBL" id="MCZ4092399.1"/>
    </source>
</evidence>
<dbReference type="RefSeq" id="WP_269282749.1">
    <property type="nucleotide sequence ID" value="NZ_JAPVOI010000004.1"/>
</dbReference>
<sequence length="256" mass="28282">MPLQDGYGLVIGTKLDYFRDDPDDFGRYYHGNLIVGTPQGPYHCAIDVDPKNMPNGIEWRVVALAAGAMSQFSQLANGWHALASNDSSGALDYIRSPMLHPPLGILFVRHNSFLSRLLDFIRWNTPWNKGLGIDALTDLEGVLTNAARCYVFGEPFNVGLGVHNIHQNQGDPVTSPFAAENGIWQDGATIIESTSGMFTAFLNKFRTQSYRTDALGRPAKESRDHCVFPWDFGCGDQCTPSFLCLSQESSHGAHRD</sequence>
<dbReference type="EMBL" id="JAPVOI010000004">
    <property type="protein sequence ID" value="MCZ4092399.1"/>
    <property type="molecule type" value="Genomic_DNA"/>
</dbReference>
<organism evidence="1 2">
    <name type="scientific">Sinorhizobium psoraleae</name>
    <dbReference type="NCBI Taxonomy" id="520838"/>
    <lineage>
        <taxon>Bacteria</taxon>
        <taxon>Pseudomonadati</taxon>
        <taxon>Pseudomonadota</taxon>
        <taxon>Alphaproteobacteria</taxon>
        <taxon>Hyphomicrobiales</taxon>
        <taxon>Rhizobiaceae</taxon>
        <taxon>Sinorhizobium/Ensifer group</taxon>
        <taxon>Sinorhizobium</taxon>
    </lineage>
</organism>
<dbReference type="Pfam" id="PF10042">
    <property type="entry name" value="DUF2278"/>
    <property type="match status" value="1"/>
</dbReference>